<evidence type="ECO:0000256" key="2">
    <source>
        <dbReference type="SAM" id="SignalP"/>
    </source>
</evidence>
<feature type="chain" id="PRO_5043595475" description="Chemokine interleukin-8-like domain-containing protein" evidence="2">
    <location>
        <begin position="23"/>
        <end position="95"/>
    </location>
</feature>
<sequence>MCCRKLALFAILAGVLIIVVGATDEKIIKCCTRVSIANVTAPILGYRIQRKNLPCIRAVIFKTTEGEICSHLKQDWVRSKIMELGQSHQAKMNAI</sequence>
<dbReference type="GO" id="GO:0008009">
    <property type="term" value="F:chemokine activity"/>
    <property type="evidence" value="ECO:0007669"/>
    <property type="project" value="InterPro"/>
</dbReference>
<dbReference type="InterPro" id="IPR036048">
    <property type="entry name" value="Interleukin_8-like_sf"/>
</dbReference>
<dbReference type="AlphaFoldDB" id="A0AAV2JQ83"/>
<dbReference type="Pfam" id="PF00048">
    <property type="entry name" value="IL8"/>
    <property type="match status" value="1"/>
</dbReference>
<dbReference type="GO" id="GO:0005615">
    <property type="term" value="C:extracellular space"/>
    <property type="evidence" value="ECO:0007669"/>
    <property type="project" value="UniProtKB-KW"/>
</dbReference>
<name>A0AAV2JQ83_KNICA</name>
<keyword evidence="5" id="KW-1185">Reference proteome</keyword>
<dbReference type="SUPFAM" id="SSF54117">
    <property type="entry name" value="Interleukin 8-like chemokines"/>
    <property type="match status" value="1"/>
</dbReference>
<feature type="domain" description="Chemokine interleukin-8-like" evidence="3">
    <location>
        <begin position="29"/>
        <end position="81"/>
    </location>
</feature>
<accession>A0AAV2JQ83</accession>
<gene>
    <name evidence="4" type="ORF">KC01_LOCUS10811</name>
</gene>
<dbReference type="InterPro" id="IPR001811">
    <property type="entry name" value="Chemokine_IL8-like_dom"/>
</dbReference>
<feature type="signal peptide" evidence="2">
    <location>
        <begin position="1"/>
        <end position="22"/>
    </location>
</feature>
<proteinExistence type="predicted"/>
<reference evidence="4 5" key="1">
    <citation type="submission" date="2024-04" db="EMBL/GenBank/DDBJ databases">
        <authorList>
            <person name="Waldvogel A.-M."/>
            <person name="Schoenle A."/>
        </authorList>
    </citation>
    <scope>NUCLEOTIDE SEQUENCE [LARGE SCALE GENOMIC DNA]</scope>
</reference>
<evidence type="ECO:0000256" key="1">
    <source>
        <dbReference type="ARBA" id="ARBA00022514"/>
    </source>
</evidence>
<dbReference type="Proteomes" id="UP001497482">
    <property type="component" value="Chromosome 14"/>
</dbReference>
<dbReference type="GO" id="GO:0006955">
    <property type="term" value="P:immune response"/>
    <property type="evidence" value="ECO:0007669"/>
    <property type="project" value="InterPro"/>
</dbReference>
<dbReference type="EMBL" id="OZ035836">
    <property type="protein sequence ID" value="CAL1579853.1"/>
    <property type="molecule type" value="Genomic_DNA"/>
</dbReference>
<evidence type="ECO:0000313" key="5">
    <source>
        <dbReference type="Proteomes" id="UP001497482"/>
    </source>
</evidence>
<dbReference type="Gene3D" id="2.40.50.40">
    <property type="match status" value="1"/>
</dbReference>
<organism evidence="4 5">
    <name type="scientific">Knipowitschia caucasica</name>
    <name type="common">Caucasian dwarf goby</name>
    <name type="synonym">Pomatoschistus caucasicus</name>
    <dbReference type="NCBI Taxonomy" id="637954"/>
    <lineage>
        <taxon>Eukaryota</taxon>
        <taxon>Metazoa</taxon>
        <taxon>Chordata</taxon>
        <taxon>Craniata</taxon>
        <taxon>Vertebrata</taxon>
        <taxon>Euteleostomi</taxon>
        <taxon>Actinopterygii</taxon>
        <taxon>Neopterygii</taxon>
        <taxon>Teleostei</taxon>
        <taxon>Neoteleostei</taxon>
        <taxon>Acanthomorphata</taxon>
        <taxon>Gobiaria</taxon>
        <taxon>Gobiiformes</taxon>
        <taxon>Gobioidei</taxon>
        <taxon>Gobiidae</taxon>
        <taxon>Gobiinae</taxon>
        <taxon>Knipowitschia</taxon>
    </lineage>
</organism>
<keyword evidence="2" id="KW-0732">Signal</keyword>
<keyword evidence="1" id="KW-0202">Cytokine</keyword>
<evidence type="ECO:0000313" key="4">
    <source>
        <dbReference type="EMBL" id="CAL1579853.1"/>
    </source>
</evidence>
<evidence type="ECO:0000259" key="3">
    <source>
        <dbReference type="Pfam" id="PF00048"/>
    </source>
</evidence>
<protein>
    <recommendedName>
        <fullName evidence="3">Chemokine interleukin-8-like domain-containing protein</fullName>
    </recommendedName>
</protein>